<dbReference type="PANTHER" id="PTHR45672">
    <property type="entry name" value="PROTEIN DISULFIDE-ISOMERASE C17H9.14C-RELATED"/>
    <property type="match status" value="1"/>
</dbReference>
<dbReference type="GO" id="GO:0006457">
    <property type="term" value="P:protein folding"/>
    <property type="evidence" value="ECO:0007669"/>
    <property type="project" value="TreeGrafter"/>
</dbReference>
<protein>
    <recommendedName>
        <fullName evidence="5">Thioredoxin domain-containing protein</fullName>
    </recommendedName>
</protein>
<keyword evidence="3" id="KW-0175">Coiled coil</keyword>
<feature type="coiled-coil region" evidence="3">
    <location>
        <begin position="73"/>
        <end position="137"/>
    </location>
</feature>
<accession>A0A7S2EZI2</accession>
<dbReference type="InterPro" id="IPR036249">
    <property type="entry name" value="Thioredoxin-like_sf"/>
</dbReference>
<dbReference type="InterPro" id="IPR051063">
    <property type="entry name" value="PDI"/>
</dbReference>
<dbReference type="AlphaFoldDB" id="A0A7S2EZI2"/>
<evidence type="ECO:0008006" key="5">
    <source>
        <dbReference type="Google" id="ProtNLM"/>
    </source>
</evidence>
<dbReference type="PANTHER" id="PTHR45672:SF3">
    <property type="entry name" value="THIOREDOXIN DOMAIN-CONTAINING PROTEIN 5"/>
    <property type="match status" value="1"/>
</dbReference>
<dbReference type="EMBL" id="HBGQ01001867">
    <property type="protein sequence ID" value="CAD9364564.1"/>
    <property type="molecule type" value="Transcribed_RNA"/>
</dbReference>
<proteinExistence type="inferred from homology"/>
<sequence>MDDFKDSPTALVADVDCTTEGKDLCEKHGVKGFPSIKWGDPDALEDYDGGRDYDSLKKFAKENIMPLCSPANMDLCDEDKKKAIAELQALSAEELTAKIEAKQKEQKEAEEEFETEVKALQEKYQQLSKEKDEKIAAVKASGLSLMVSVQSHAKKAKTEL</sequence>
<gene>
    <name evidence="4" type="ORF">AAND1436_LOCUS1022</name>
</gene>
<evidence type="ECO:0000256" key="2">
    <source>
        <dbReference type="ARBA" id="ARBA00022729"/>
    </source>
</evidence>
<comment type="similarity">
    <text evidence="1">Belongs to the protein disulfide isomerase family.</text>
</comment>
<evidence type="ECO:0000256" key="1">
    <source>
        <dbReference type="ARBA" id="ARBA00006347"/>
    </source>
</evidence>
<evidence type="ECO:0000256" key="3">
    <source>
        <dbReference type="SAM" id="Coils"/>
    </source>
</evidence>
<evidence type="ECO:0000313" key="4">
    <source>
        <dbReference type="EMBL" id="CAD9364564.1"/>
    </source>
</evidence>
<name>A0A7S2EZI2_9DINO</name>
<reference evidence="4" key="1">
    <citation type="submission" date="2021-01" db="EMBL/GenBank/DDBJ databases">
        <authorList>
            <person name="Corre E."/>
            <person name="Pelletier E."/>
            <person name="Niang G."/>
            <person name="Scheremetjew M."/>
            <person name="Finn R."/>
            <person name="Kale V."/>
            <person name="Holt S."/>
            <person name="Cochrane G."/>
            <person name="Meng A."/>
            <person name="Brown T."/>
            <person name="Cohen L."/>
        </authorList>
    </citation>
    <scope>NUCLEOTIDE SEQUENCE</scope>
    <source>
        <strain evidence="4">CCMP2222</strain>
    </source>
</reference>
<dbReference type="SUPFAM" id="SSF52833">
    <property type="entry name" value="Thioredoxin-like"/>
    <property type="match status" value="1"/>
</dbReference>
<dbReference type="Gene3D" id="3.40.30.10">
    <property type="entry name" value="Glutaredoxin"/>
    <property type="match status" value="1"/>
</dbReference>
<organism evidence="4">
    <name type="scientific">Alexandrium andersonii</name>
    <dbReference type="NCBI Taxonomy" id="327968"/>
    <lineage>
        <taxon>Eukaryota</taxon>
        <taxon>Sar</taxon>
        <taxon>Alveolata</taxon>
        <taxon>Dinophyceae</taxon>
        <taxon>Gonyaulacales</taxon>
        <taxon>Pyrocystaceae</taxon>
        <taxon>Alexandrium</taxon>
    </lineage>
</organism>
<dbReference type="GO" id="GO:0003756">
    <property type="term" value="F:protein disulfide isomerase activity"/>
    <property type="evidence" value="ECO:0007669"/>
    <property type="project" value="TreeGrafter"/>
</dbReference>
<dbReference type="GO" id="GO:0005783">
    <property type="term" value="C:endoplasmic reticulum"/>
    <property type="evidence" value="ECO:0007669"/>
    <property type="project" value="TreeGrafter"/>
</dbReference>
<keyword evidence="2" id="KW-0732">Signal</keyword>